<dbReference type="PROSITE" id="PS51462">
    <property type="entry name" value="NUDIX"/>
    <property type="match status" value="1"/>
</dbReference>
<dbReference type="PANTHER" id="PTHR47707">
    <property type="entry name" value="8-OXO-DGTP DIPHOSPHATASE"/>
    <property type="match status" value="1"/>
</dbReference>
<dbReference type="InterPro" id="IPR047127">
    <property type="entry name" value="MutT-like"/>
</dbReference>
<evidence type="ECO:0000256" key="9">
    <source>
        <dbReference type="ARBA" id="ARBA00023204"/>
    </source>
</evidence>
<dbReference type="InterPro" id="IPR002711">
    <property type="entry name" value="HNH"/>
</dbReference>
<dbReference type="Gene3D" id="1.10.30.50">
    <property type="match status" value="1"/>
</dbReference>
<dbReference type="Proteomes" id="UP001589747">
    <property type="component" value="Unassembled WGS sequence"/>
</dbReference>
<comment type="catalytic activity">
    <reaction evidence="10">
        <text>8-oxo-dGTP + H2O = 8-oxo-dGMP + diphosphate + H(+)</text>
        <dbReference type="Rhea" id="RHEA:31575"/>
        <dbReference type="ChEBI" id="CHEBI:15377"/>
        <dbReference type="ChEBI" id="CHEBI:15378"/>
        <dbReference type="ChEBI" id="CHEBI:33019"/>
        <dbReference type="ChEBI" id="CHEBI:63224"/>
        <dbReference type="ChEBI" id="CHEBI:77896"/>
        <dbReference type="EC" id="3.6.1.55"/>
    </reaction>
</comment>
<dbReference type="SMART" id="SM00507">
    <property type="entry name" value="HNHc"/>
    <property type="match status" value="1"/>
</dbReference>
<name>A0ABV5KRH5_9BACL</name>
<evidence type="ECO:0000256" key="11">
    <source>
        <dbReference type="ARBA" id="ARBA00038905"/>
    </source>
</evidence>
<feature type="compositionally biased region" description="Basic and acidic residues" evidence="13">
    <location>
        <begin position="149"/>
        <end position="167"/>
    </location>
</feature>
<evidence type="ECO:0000256" key="7">
    <source>
        <dbReference type="ARBA" id="ARBA00022801"/>
    </source>
</evidence>
<evidence type="ECO:0000256" key="12">
    <source>
        <dbReference type="RuleBase" id="RU003476"/>
    </source>
</evidence>
<gene>
    <name evidence="15" type="ORF">ACFFSY_17975</name>
</gene>
<keyword evidence="7 12" id="KW-0378">Hydrolase</keyword>
<keyword evidence="4" id="KW-0235">DNA replication</keyword>
<dbReference type="Gene3D" id="3.90.79.10">
    <property type="entry name" value="Nucleoside Triphosphate Pyrophosphohydrolase"/>
    <property type="match status" value="1"/>
</dbReference>
<dbReference type="PROSITE" id="PS00893">
    <property type="entry name" value="NUDIX_BOX"/>
    <property type="match status" value="1"/>
</dbReference>
<evidence type="ECO:0000256" key="10">
    <source>
        <dbReference type="ARBA" id="ARBA00035861"/>
    </source>
</evidence>
<feature type="domain" description="Nudix hydrolase" evidence="14">
    <location>
        <begin position="258"/>
        <end position="384"/>
    </location>
</feature>
<keyword evidence="5" id="KW-0479">Metal-binding</keyword>
<dbReference type="InterPro" id="IPR003615">
    <property type="entry name" value="HNH_nuc"/>
</dbReference>
<evidence type="ECO:0000256" key="2">
    <source>
        <dbReference type="ARBA" id="ARBA00005582"/>
    </source>
</evidence>
<dbReference type="RefSeq" id="WP_377496521.1">
    <property type="nucleotide sequence ID" value="NZ_JBHMDO010000030.1"/>
</dbReference>
<dbReference type="Pfam" id="PF01844">
    <property type="entry name" value="HNH"/>
    <property type="match status" value="1"/>
</dbReference>
<dbReference type="InterPro" id="IPR020476">
    <property type="entry name" value="Nudix_hydrolase"/>
</dbReference>
<organism evidence="15 16">
    <name type="scientific">Paenibacillus aurantiacus</name>
    <dbReference type="NCBI Taxonomy" id="1936118"/>
    <lineage>
        <taxon>Bacteria</taxon>
        <taxon>Bacillati</taxon>
        <taxon>Bacillota</taxon>
        <taxon>Bacilli</taxon>
        <taxon>Bacillales</taxon>
        <taxon>Paenibacillaceae</taxon>
        <taxon>Paenibacillus</taxon>
    </lineage>
</organism>
<dbReference type="PANTHER" id="PTHR47707:SF1">
    <property type="entry name" value="NUDIX HYDROLASE FAMILY PROTEIN"/>
    <property type="match status" value="1"/>
</dbReference>
<dbReference type="InterPro" id="IPR020084">
    <property type="entry name" value="NUDIX_hydrolase_CS"/>
</dbReference>
<dbReference type="Pfam" id="PF00293">
    <property type="entry name" value="NUDIX"/>
    <property type="match status" value="1"/>
</dbReference>
<dbReference type="PRINTS" id="PR00502">
    <property type="entry name" value="NUDIXFAMILY"/>
</dbReference>
<accession>A0ABV5KRH5</accession>
<keyword evidence="16" id="KW-1185">Reference proteome</keyword>
<dbReference type="EC" id="3.6.1.55" evidence="11"/>
<keyword evidence="9" id="KW-0234">DNA repair</keyword>
<evidence type="ECO:0000256" key="4">
    <source>
        <dbReference type="ARBA" id="ARBA00022705"/>
    </source>
</evidence>
<comment type="caution">
    <text evidence="15">The sequence shown here is derived from an EMBL/GenBank/DDBJ whole genome shotgun (WGS) entry which is preliminary data.</text>
</comment>
<sequence>MTVLDDFVLGGRYSSWDISIFAQTYDTQAGIYLIGDKPNLQAIFIKATLENGKYPNKWIIPNEKLQYYFYSREGVFSGDYAYNSAIINSAQLKVPVYVFINNESVLHLNGIFEYESHHSDPSNGSKWFVLNKVNSLNIKKSVTTREYEQETQKEVQKSREVETEQRKQRLQGAPKKPDTIQVVSTAFKRNPDVIVEVLLRSKGICEKCLKPAPFIRASDLTPYLEVHHIVSLAEGGDDTVENAIAVCPNCHRAEHYSANVTTVTAGIMIENGKVLIAMRGGSGETAGKWEFPGGKVEQNEIPEQCLRRELLEELGVTVRVGKYFGENVYKYENGIIRLMAYHVKRIKGDITLTVHREVRWVTRKELDQYEFLPADIPLVELLKSNKKQI</sequence>
<evidence type="ECO:0000313" key="16">
    <source>
        <dbReference type="Proteomes" id="UP001589747"/>
    </source>
</evidence>
<dbReference type="EMBL" id="JBHMDO010000030">
    <property type="protein sequence ID" value="MFB9327819.1"/>
    <property type="molecule type" value="Genomic_DNA"/>
</dbReference>
<evidence type="ECO:0000256" key="8">
    <source>
        <dbReference type="ARBA" id="ARBA00022842"/>
    </source>
</evidence>
<proteinExistence type="inferred from homology"/>
<feature type="region of interest" description="Disordered" evidence="13">
    <location>
        <begin position="149"/>
        <end position="176"/>
    </location>
</feature>
<reference evidence="15 16" key="1">
    <citation type="submission" date="2024-09" db="EMBL/GenBank/DDBJ databases">
        <authorList>
            <person name="Sun Q."/>
            <person name="Mori K."/>
        </authorList>
    </citation>
    <scope>NUCLEOTIDE SEQUENCE [LARGE SCALE GENOMIC DNA]</scope>
    <source>
        <strain evidence="15 16">TISTR 2452</strain>
    </source>
</reference>
<evidence type="ECO:0000256" key="5">
    <source>
        <dbReference type="ARBA" id="ARBA00022723"/>
    </source>
</evidence>
<dbReference type="InterPro" id="IPR000086">
    <property type="entry name" value="NUDIX_hydrolase_dom"/>
</dbReference>
<evidence type="ECO:0000259" key="14">
    <source>
        <dbReference type="PROSITE" id="PS51462"/>
    </source>
</evidence>
<evidence type="ECO:0000256" key="3">
    <source>
        <dbReference type="ARBA" id="ARBA00022457"/>
    </source>
</evidence>
<evidence type="ECO:0000256" key="1">
    <source>
        <dbReference type="ARBA" id="ARBA00001946"/>
    </source>
</evidence>
<dbReference type="CDD" id="cd00085">
    <property type="entry name" value="HNHc"/>
    <property type="match status" value="1"/>
</dbReference>
<comment type="similarity">
    <text evidence="2 12">Belongs to the Nudix hydrolase family.</text>
</comment>
<comment type="cofactor">
    <cofactor evidence="1">
        <name>Mg(2+)</name>
        <dbReference type="ChEBI" id="CHEBI:18420"/>
    </cofactor>
</comment>
<dbReference type="SUPFAM" id="SSF55811">
    <property type="entry name" value="Nudix"/>
    <property type="match status" value="1"/>
</dbReference>
<evidence type="ECO:0000256" key="6">
    <source>
        <dbReference type="ARBA" id="ARBA00022763"/>
    </source>
</evidence>
<evidence type="ECO:0000256" key="13">
    <source>
        <dbReference type="SAM" id="MobiDB-lite"/>
    </source>
</evidence>
<evidence type="ECO:0000313" key="15">
    <source>
        <dbReference type="EMBL" id="MFB9327819.1"/>
    </source>
</evidence>
<dbReference type="InterPro" id="IPR015797">
    <property type="entry name" value="NUDIX_hydrolase-like_dom_sf"/>
</dbReference>
<keyword evidence="8" id="KW-0460">Magnesium</keyword>
<keyword evidence="6" id="KW-0227">DNA damage</keyword>
<protein>
    <recommendedName>
        <fullName evidence="11">8-oxo-dGTP diphosphatase</fullName>
        <ecNumber evidence="11">3.6.1.55</ecNumber>
    </recommendedName>
</protein>
<keyword evidence="3" id="KW-0515">Mutator protein</keyword>
<dbReference type="CDD" id="cd03425">
    <property type="entry name" value="NUDIX_MutT_NudA_like"/>
    <property type="match status" value="1"/>
</dbReference>